<dbReference type="EMBL" id="CP094970">
    <property type="protein sequence ID" value="UYM07763.1"/>
    <property type="molecule type" value="Genomic_DNA"/>
</dbReference>
<dbReference type="Proteomes" id="UP001164390">
    <property type="component" value="Chromosome"/>
</dbReference>
<dbReference type="GO" id="GO:0016491">
    <property type="term" value="F:oxidoreductase activity"/>
    <property type="evidence" value="ECO:0007669"/>
    <property type="project" value="InterPro"/>
</dbReference>
<name>A0AA46TNR3_9ACTN</name>
<sequence length="212" mass="21923">MRWAGAAIAAATCLLGTLAACAPPTSSDDEGGGGSLPASQLSDVDVDTPELANLKRAAGIDDCPQLDGGVAPVDDGLPDVTLPCLGGGPDVKLSALRGKPTLINVWASWCEPCRRELPVIQQLHESGKVRVIGIDIEDPQPDTAIELAADSGVTYPSMADPGGDSKPGLLVATVPQTVFVDDQGRIAGTARKEYSSYEMLAADVREHLGVRP</sequence>
<dbReference type="InterPro" id="IPR050553">
    <property type="entry name" value="Thioredoxin_ResA/DsbE_sf"/>
</dbReference>
<evidence type="ECO:0000313" key="4">
    <source>
        <dbReference type="Proteomes" id="UP001164390"/>
    </source>
</evidence>
<feature type="signal peptide" evidence="1">
    <location>
        <begin position="1"/>
        <end position="22"/>
    </location>
</feature>
<proteinExistence type="predicted"/>
<dbReference type="InterPro" id="IPR036249">
    <property type="entry name" value="Thioredoxin-like_sf"/>
</dbReference>
<evidence type="ECO:0000259" key="2">
    <source>
        <dbReference type="PROSITE" id="PS51352"/>
    </source>
</evidence>
<dbReference type="InterPro" id="IPR013766">
    <property type="entry name" value="Thioredoxin_domain"/>
</dbReference>
<dbReference type="PROSITE" id="PS00194">
    <property type="entry name" value="THIOREDOXIN_1"/>
    <property type="match status" value="1"/>
</dbReference>
<dbReference type="InterPro" id="IPR017937">
    <property type="entry name" value="Thioredoxin_CS"/>
</dbReference>
<accession>A0AA46TNR3</accession>
<dbReference type="Pfam" id="PF00578">
    <property type="entry name" value="AhpC-TSA"/>
    <property type="match status" value="1"/>
</dbReference>
<dbReference type="GO" id="GO:0016209">
    <property type="term" value="F:antioxidant activity"/>
    <property type="evidence" value="ECO:0007669"/>
    <property type="project" value="InterPro"/>
</dbReference>
<dbReference type="SUPFAM" id="SSF52833">
    <property type="entry name" value="Thioredoxin-like"/>
    <property type="match status" value="1"/>
</dbReference>
<evidence type="ECO:0000256" key="1">
    <source>
        <dbReference type="SAM" id="SignalP"/>
    </source>
</evidence>
<dbReference type="Gene3D" id="3.40.30.10">
    <property type="entry name" value="Glutaredoxin"/>
    <property type="match status" value="1"/>
</dbReference>
<keyword evidence="1" id="KW-0732">Signal</keyword>
<dbReference type="PANTHER" id="PTHR42852">
    <property type="entry name" value="THIOL:DISULFIDE INTERCHANGE PROTEIN DSBE"/>
    <property type="match status" value="1"/>
</dbReference>
<protein>
    <submittedName>
        <fullName evidence="3">TlpA family protein disulfide reductase</fullName>
    </submittedName>
</protein>
<feature type="domain" description="Thioredoxin" evidence="2">
    <location>
        <begin position="71"/>
        <end position="209"/>
    </location>
</feature>
<evidence type="ECO:0000313" key="3">
    <source>
        <dbReference type="EMBL" id="UYM07763.1"/>
    </source>
</evidence>
<dbReference type="RefSeq" id="WP_271636737.1">
    <property type="nucleotide sequence ID" value="NZ_CP094970.1"/>
</dbReference>
<keyword evidence="4" id="KW-1185">Reference proteome</keyword>
<dbReference type="PROSITE" id="PS51352">
    <property type="entry name" value="THIOREDOXIN_2"/>
    <property type="match status" value="1"/>
</dbReference>
<dbReference type="CDD" id="cd02966">
    <property type="entry name" value="TlpA_like_family"/>
    <property type="match status" value="1"/>
</dbReference>
<dbReference type="AlphaFoldDB" id="A0AA46TNR3"/>
<gene>
    <name evidence="3" type="ORF">L0C25_12050</name>
</gene>
<dbReference type="PROSITE" id="PS51257">
    <property type="entry name" value="PROKAR_LIPOPROTEIN"/>
    <property type="match status" value="1"/>
</dbReference>
<feature type="chain" id="PRO_5041294158" evidence="1">
    <location>
        <begin position="23"/>
        <end position="212"/>
    </location>
</feature>
<organism evidence="3 4">
    <name type="scientific">Solicola gregarius</name>
    <dbReference type="NCBI Taxonomy" id="2908642"/>
    <lineage>
        <taxon>Bacteria</taxon>
        <taxon>Bacillati</taxon>
        <taxon>Actinomycetota</taxon>
        <taxon>Actinomycetes</taxon>
        <taxon>Propionibacteriales</taxon>
        <taxon>Nocardioidaceae</taxon>
        <taxon>Solicola</taxon>
    </lineage>
</organism>
<dbReference type="KEGG" id="sgrg:L0C25_12050"/>
<dbReference type="PANTHER" id="PTHR42852:SF13">
    <property type="entry name" value="PROTEIN DIPZ"/>
    <property type="match status" value="1"/>
</dbReference>
<reference evidence="3" key="1">
    <citation type="submission" date="2022-01" db="EMBL/GenBank/DDBJ databases">
        <title>Nocardioidaceae gen. sp. A5X3R13.</title>
        <authorList>
            <person name="Lopez Marin M.A."/>
            <person name="Uhlik O."/>
        </authorList>
    </citation>
    <scope>NUCLEOTIDE SEQUENCE</scope>
    <source>
        <strain evidence="3">A5X3R13</strain>
    </source>
</reference>
<dbReference type="InterPro" id="IPR000866">
    <property type="entry name" value="AhpC/TSA"/>
</dbReference>